<reference evidence="1 2" key="1">
    <citation type="submission" date="2016-11" db="EMBL/GenBank/DDBJ databases">
        <title>Paenibacillus species isolates.</title>
        <authorList>
            <person name="Beno S.M."/>
        </authorList>
    </citation>
    <scope>NUCLEOTIDE SEQUENCE [LARGE SCALE GENOMIC DNA]</scope>
    <source>
        <strain evidence="1 2">FSL F4-0100</strain>
    </source>
</reference>
<name>A0A1R1B281_PAELA</name>
<dbReference type="Proteomes" id="UP000187074">
    <property type="component" value="Unassembled WGS sequence"/>
</dbReference>
<evidence type="ECO:0000313" key="2">
    <source>
        <dbReference type="Proteomes" id="UP000187074"/>
    </source>
</evidence>
<evidence type="ECO:0000313" key="1">
    <source>
        <dbReference type="EMBL" id="OME92923.1"/>
    </source>
</evidence>
<protein>
    <submittedName>
        <fullName evidence="1">Uncharacterized protein</fullName>
    </submittedName>
</protein>
<dbReference type="STRING" id="1401.BK123_13710"/>
<sequence>MELYAGGSPLVSELQKYFFAVLRGEDVDGKEAEEHRRNREKEHGPLAFAGSAWYIGHDTIKDGEIKA</sequence>
<comment type="caution">
    <text evidence="1">The sequence shown here is derived from an EMBL/GenBank/DDBJ whole genome shotgun (WGS) entry which is preliminary data.</text>
</comment>
<gene>
    <name evidence="1" type="ORF">BK123_13710</name>
</gene>
<proteinExistence type="predicted"/>
<dbReference type="AlphaFoldDB" id="A0A1R1B281"/>
<accession>A0A1R1B281</accession>
<dbReference type="EMBL" id="MRTF01000004">
    <property type="protein sequence ID" value="OME92923.1"/>
    <property type="molecule type" value="Genomic_DNA"/>
</dbReference>
<organism evidence="1 2">
    <name type="scientific">Paenibacillus lautus</name>
    <name type="common">Bacillus lautus</name>
    <dbReference type="NCBI Taxonomy" id="1401"/>
    <lineage>
        <taxon>Bacteria</taxon>
        <taxon>Bacillati</taxon>
        <taxon>Bacillota</taxon>
        <taxon>Bacilli</taxon>
        <taxon>Bacillales</taxon>
        <taxon>Paenibacillaceae</taxon>
        <taxon>Paenibacillus</taxon>
    </lineage>
</organism>